<dbReference type="EMBL" id="JYNL01000009">
    <property type="protein sequence ID" value="KMO82683.1"/>
    <property type="molecule type" value="Genomic_DNA"/>
</dbReference>
<evidence type="ECO:0000313" key="1">
    <source>
        <dbReference type="EMBL" id="KMO82683.1"/>
    </source>
</evidence>
<proteinExistence type="predicted"/>
<organism evidence="1 2">
    <name type="scientific">Mycolicibacterium chlorophenolicum</name>
    <dbReference type="NCBI Taxonomy" id="37916"/>
    <lineage>
        <taxon>Bacteria</taxon>
        <taxon>Bacillati</taxon>
        <taxon>Actinomycetota</taxon>
        <taxon>Actinomycetes</taxon>
        <taxon>Mycobacteriales</taxon>
        <taxon>Mycobacteriaceae</taxon>
        <taxon>Mycolicibacterium</taxon>
    </lineage>
</organism>
<protein>
    <submittedName>
        <fullName evidence="1">Uncharacterized protein</fullName>
    </submittedName>
</protein>
<gene>
    <name evidence="1" type="ORF">MCHLDSM_01306</name>
</gene>
<dbReference type="RefSeq" id="WP_048469191.1">
    <property type="nucleotide sequence ID" value="NZ_JYNL01000009.1"/>
</dbReference>
<dbReference type="AlphaFoldDB" id="A0A0J6WKZ3"/>
<dbReference type="Proteomes" id="UP000036513">
    <property type="component" value="Unassembled WGS sequence"/>
</dbReference>
<reference evidence="1 2" key="1">
    <citation type="journal article" date="2015" name="Genome Biol. Evol.">
        <title>Characterization of Three Mycobacterium spp. with Potential Use in Bioremediation by Genome Sequencing and Comparative Genomics.</title>
        <authorList>
            <person name="Das S."/>
            <person name="Pettersson B.M."/>
            <person name="Behra P.R."/>
            <person name="Ramesh M."/>
            <person name="Dasgupta S."/>
            <person name="Bhattacharya A."/>
            <person name="Kirsebom L.A."/>
        </authorList>
    </citation>
    <scope>NUCLEOTIDE SEQUENCE [LARGE SCALE GENOMIC DNA]</scope>
    <source>
        <strain evidence="1 2">DSM 43826</strain>
    </source>
</reference>
<accession>A0A0J6WKZ3</accession>
<sequence length="92" mass="9983">MPNYPRDDDYDIDLMSSGNGWLGTFATTVRTTATDILSDGREWGPVSITTSEPTTPIIGTLLAADGETLTVLIDGEDDPRPIPIDTVLRFRA</sequence>
<name>A0A0J6WKZ3_9MYCO</name>
<evidence type="ECO:0000313" key="2">
    <source>
        <dbReference type="Proteomes" id="UP000036513"/>
    </source>
</evidence>
<dbReference type="PATRIC" id="fig|37916.4.peg.1199"/>
<keyword evidence="2" id="KW-1185">Reference proteome</keyword>
<comment type="caution">
    <text evidence="1">The sequence shown here is derived from an EMBL/GenBank/DDBJ whole genome shotgun (WGS) entry which is preliminary data.</text>
</comment>